<sequence length="30" mass="3354">MQDWLAFTQFVKISTVGVVGLLVLMAIFLL</sequence>
<gene>
    <name evidence="2" type="ORF">EJ903_08560</name>
</gene>
<feature type="transmembrane region" description="Helical" evidence="1">
    <location>
        <begin position="6"/>
        <end position="29"/>
    </location>
</feature>
<accession>A0A431VIW7</accession>
<evidence type="ECO:0000313" key="3">
    <source>
        <dbReference type="Proteomes" id="UP000277007"/>
    </source>
</evidence>
<comment type="caution">
    <text evidence="2">The sequence shown here is derived from an EMBL/GenBank/DDBJ whole genome shotgun (WGS) entry which is preliminary data.</text>
</comment>
<dbReference type="EMBL" id="RXMA01000006">
    <property type="protein sequence ID" value="RTR21588.1"/>
    <property type="molecule type" value="Genomic_DNA"/>
</dbReference>
<reference evidence="2 3" key="1">
    <citation type="submission" date="2018-12" db="EMBL/GenBank/DDBJ databases">
        <authorList>
            <person name="Yang Y."/>
        </authorList>
    </citation>
    <scope>NUCLEOTIDE SEQUENCE [LARGE SCALE GENOMIC DNA]</scope>
    <source>
        <strain evidence="2 3">L-25-5w-1</strain>
    </source>
</reference>
<keyword evidence="1" id="KW-0812">Transmembrane</keyword>
<evidence type="ECO:0000313" key="2">
    <source>
        <dbReference type="EMBL" id="RTR21588.1"/>
    </source>
</evidence>
<keyword evidence="3" id="KW-1185">Reference proteome</keyword>
<dbReference type="Proteomes" id="UP000277007">
    <property type="component" value="Unassembled WGS sequence"/>
</dbReference>
<organism evidence="2 3">
    <name type="scientific">Azospirillum griseum</name>
    <dbReference type="NCBI Taxonomy" id="2496639"/>
    <lineage>
        <taxon>Bacteria</taxon>
        <taxon>Pseudomonadati</taxon>
        <taxon>Pseudomonadota</taxon>
        <taxon>Alphaproteobacteria</taxon>
        <taxon>Rhodospirillales</taxon>
        <taxon>Azospirillaceae</taxon>
        <taxon>Azospirillum</taxon>
    </lineage>
</organism>
<keyword evidence="1" id="KW-0472">Membrane</keyword>
<dbReference type="AlphaFoldDB" id="A0A431VIW7"/>
<protein>
    <submittedName>
        <fullName evidence="2">Aa3-type cytochrome c oxidase subunit IV</fullName>
    </submittedName>
</protein>
<evidence type="ECO:0000256" key="1">
    <source>
        <dbReference type="SAM" id="Phobius"/>
    </source>
</evidence>
<proteinExistence type="predicted"/>
<keyword evidence="1" id="KW-1133">Transmembrane helix</keyword>
<name>A0A431VIW7_9PROT</name>